<keyword evidence="7 14" id="KW-1133">Transmembrane helix</keyword>
<proteinExistence type="inferred from homology"/>
<evidence type="ECO:0000256" key="8">
    <source>
        <dbReference type="ARBA" id="ARBA00023053"/>
    </source>
</evidence>
<reference evidence="15 16" key="1">
    <citation type="submission" date="2020-02" db="EMBL/GenBank/DDBJ databases">
        <title>Genome sequences of Thiorhodococcus mannitoliphagus and Thiorhodococcus minor, purple sulfur photosynthetic bacteria in the gammaproteobacterial family, Chromatiaceae.</title>
        <authorList>
            <person name="Aviles F.A."/>
            <person name="Meyer T.E."/>
            <person name="Kyndt J.A."/>
        </authorList>
    </citation>
    <scope>NUCLEOTIDE SEQUENCE [LARGE SCALE GENOMIC DNA]</scope>
    <source>
        <strain evidence="15 16">DSM 11518</strain>
    </source>
</reference>
<feature type="transmembrane region" description="Helical" evidence="14">
    <location>
        <begin position="497"/>
        <end position="515"/>
    </location>
</feature>
<gene>
    <name evidence="15" type="primary">putP</name>
    <name evidence="15" type="ORF">G3446_08190</name>
</gene>
<dbReference type="GO" id="GO:0015824">
    <property type="term" value="P:proline transport"/>
    <property type="evidence" value="ECO:0007669"/>
    <property type="project" value="UniProtKB-UniRule"/>
</dbReference>
<evidence type="ECO:0000313" key="16">
    <source>
        <dbReference type="Proteomes" id="UP000483379"/>
    </source>
</evidence>
<feature type="transmembrane region" description="Helical" evidence="14">
    <location>
        <begin position="106"/>
        <end position="130"/>
    </location>
</feature>
<comment type="catalytic activity">
    <reaction evidence="12">
        <text>L-proline(in) + Na(+)(in) = L-proline(out) + Na(+)(out)</text>
        <dbReference type="Rhea" id="RHEA:28967"/>
        <dbReference type="ChEBI" id="CHEBI:29101"/>
        <dbReference type="ChEBI" id="CHEBI:60039"/>
    </reaction>
</comment>
<evidence type="ECO:0000256" key="10">
    <source>
        <dbReference type="ARBA" id="ARBA00023136"/>
    </source>
</evidence>
<evidence type="ECO:0000256" key="13">
    <source>
        <dbReference type="RuleBase" id="RU362091"/>
    </source>
</evidence>
<accession>A0A6M0JXI1</accession>
<dbReference type="GO" id="GO:0031402">
    <property type="term" value="F:sodium ion binding"/>
    <property type="evidence" value="ECO:0007669"/>
    <property type="project" value="UniProtKB-UniRule"/>
</dbReference>
<dbReference type="Proteomes" id="UP000483379">
    <property type="component" value="Unassembled WGS sequence"/>
</dbReference>
<organism evidence="15 16">
    <name type="scientific">Thiorhodococcus minor</name>
    <dbReference type="NCBI Taxonomy" id="57489"/>
    <lineage>
        <taxon>Bacteria</taxon>
        <taxon>Pseudomonadati</taxon>
        <taxon>Pseudomonadota</taxon>
        <taxon>Gammaproteobacteria</taxon>
        <taxon>Chromatiales</taxon>
        <taxon>Chromatiaceae</taxon>
        <taxon>Thiorhodococcus</taxon>
    </lineage>
</organism>
<evidence type="ECO:0000256" key="7">
    <source>
        <dbReference type="ARBA" id="ARBA00022989"/>
    </source>
</evidence>
<keyword evidence="16" id="KW-1185">Reference proteome</keyword>
<feature type="transmembrane region" description="Helical" evidence="14">
    <location>
        <begin position="275"/>
        <end position="294"/>
    </location>
</feature>
<dbReference type="NCBIfam" id="TIGR02121">
    <property type="entry name" value="Na_Pro_sym"/>
    <property type="match status" value="1"/>
</dbReference>
<dbReference type="InterPro" id="IPR011851">
    <property type="entry name" value="Na/Pro_symporter"/>
</dbReference>
<dbReference type="PANTHER" id="PTHR48086:SF3">
    <property type="entry name" value="SODIUM_PROLINE SYMPORTER"/>
    <property type="match status" value="1"/>
</dbReference>
<feature type="transmembrane region" description="Helical" evidence="14">
    <location>
        <begin position="353"/>
        <end position="378"/>
    </location>
</feature>
<dbReference type="PANTHER" id="PTHR48086">
    <property type="entry name" value="SODIUM/PROLINE SYMPORTER-RELATED"/>
    <property type="match status" value="1"/>
</dbReference>
<keyword evidence="14" id="KW-0997">Cell inner membrane</keyword>
<dbReference type="PROSITE" id="PS50283">
    <property type="entry name" value="NA_SOLUT_SYMP_3"/>
    <property type="match status" value="1"/>
</dbReference>
<feature type="transmembrane region" description="Helical" evidence="14">
    <location>
        <begin position="468"/>
        <end position="485"/>
    </location>
</feature>
<evidence type="ECO:0000256" key="6">
    <source>
        <dbReference type="ARBA" id="ARBA00022847"/>
    </source>
</evidence>
<dbReference type="CDD" id="cd11475">
    <property type="entry name" value="SLC5sbd_PutP"/>
    <property type="match status" value="1"/>
</dbReference>
<evidence type="ECO:0000256" key="12">
    <source>
        <dbReference type="ARBA" id="ARBA00033708"/>
    </source>
</evidence>
<evidence type="ECO:0000256" key="9">
    <source>
        <dbReference type="ARBA" id="ARBA00023065"/>
    </source>
</evidence>
<keyword evidence="5 14" id="KW-0812">Transmembrane</keyword>
<dbReference type="InterPro" id="IPR050277">
    <property type="entry name" value="Sodium:Solute_Symporter"/>
</dbReference>
<keyword evidence="9 14" id="KW-0406">Ion transport</keyword>
<evidence type="ECO:0000256" key="3">
    <source>
        <dbReference type="ARBA" id="ARBA00022448"/>
    </source>
</evidence>
<evidence type="ECO:0000256" key="4">
    <source>
        <dbReference type="ARBA" id="ARBA00022475"/>
    </source>
</evidence>
<evidence type="ECO:0000256" key="14">
    <source>
        <dbReference type="RuleBase" id="RU366012"/>
    </source>
</evidence>
<protein>
    <recommendedName>
        <fullName evidence="14">Sodium/proline symporter</fullName>
    </recommendedName>
    <alternativeName>
        <fullName evidence="14">Proline permease</fullName>
    </alternativeName>
</protein>
<evidence type="ECO:0000256" key="11">
    <source>
        <dbReference type="ARBA" id="ARBA00023201"/>
    </source>
</evidence>
<keyword evidence="14" id="KW-0029">Amino-acid transport</keyword>
<feature type="transmembrane region" description="Helical" evidence="14">
    <location>
        <begin position="442"/>
        <end position="461"/>
    </location>
</feature>
<comment type="function">
    <text evidence="14">Catalyzes the sodium-dependent uptake of extracellular L-proline.</text>
</comment>
<dbReference type="Gene3D" id="1.20.1730.10">
    <property type="entry name" value="Sodium/glucose cotransporter"/>
    <property type="match status" value="1"/>
</dbReference>
<comment type="similarity">
    <text evidence="2 13">Belongs to the sodium:solute symporter (SSF) (TC 2.A.21) family.</text>
</comment>
<keyword evidence="10 14" id="KW-0472">Membrane</keyword>
<dbReference type="InterPro" id="IPR038377">
    <property type="entry name" value="Na/Glc_symporter_sf"/>
</dbReference>
<keyword evidence="11 14" id="KW-0739">Sodium transport</keyword>
<sequence length="541" mass="58040">MQSAQRYWSRSDWKPPKSGLKLASRGRFYKQAPAGRSRGLIEHPIVIALTFAVYFGCVLLIGWYAYQRTKDLSDFILGGRRLQSGVAALSASASDMSGWLLLGLPGFAYAAGLESIWLAGGLLLGTWLNWRVVARRLRSFSEAYDNALTLPEYFANRFEDKTGLLRGLAAITILLFFLIYTASGLVAGGKLFESVFGFPYVWAVGLAVLSIIIYTAVGGFLAVSWSDVLQGLLMALALIAVPWIALQHLGGMDAAVERIRDVDPLLLSAWTKTDGTALGLIGIVSLAAWGLGYFGQPHILARFQAIESPHKIGTARRIAVTWVALTLVGAILTGMAGILLVDPPLAEDARETVFIVLVDLLFHPVIAGILLAAILAAIMSTADSQLLVCSSAFTEDVYKTAFRRSASQRELVAVGRVAVILVSSIAFAIALDPDTLVLDLVAYAWAGFGAAFGPAVILSLYWPRMTGLGALAGIVAGGLTVVVWKQLTGGLFDLYEILPGIIASALAIYAVSAMTQGKQADRLAERFEAVRRLDADASRAR</sequence>
<feature type="transmembrane region" description="Helical" evidence="14">
    <location>
        <begin position="411"/>
        <end position="430"/>
    </location>
</feature>
<comment type="subcellular location">
    <subcellularLocation>
        <location evidence="14">Cell inner membrane</location>
        <topology evidence="14">Multi-pass membrane protein</topology>
    </subcellularLocation>
    <subcellularLocation>
        <location evidence="1">Cell membrane</location>
        <topology evidence="1">Multi-pass membrane protein</topology>
    </subcellularLocation>
</comment>
<feature type="transmembrane region" description="Helical" evidence="14">
    <location>
        <begin position="45"/>
        <end position="66"/>
    </location>
</feature>
<dbReference type="GO" id="GO:0005298">
    <property type="term" value="F:proline:sodium symporter activity"/>
    <property type="evidence" value="ECO:0007669"/>
    <property type="project" value="UniProtKB-UniRule"/>
</dbReference>
<name>A0A6M0JXI1_9GAMM</name>
<dbReference type="GO" id="GO:0015193">
    <property type="term" value="F:L-proline transmembrane transporter activity"/>
    <property type="evidence" value="ECO:0007669"/>
    <property type="project" value="TreeGrafter"/>
</dbReference>
<dbReference type="PROSITE" id="PS00456">
    <property type="entry name" value="NA_SOLUT_SYMP_1"/>
    <property type="match status" value="1"/>
</dbReference>
<dbReference type="InterPro" id="IPR018212">
    <property type="entry name" value="Na/solute_symporter_CS"/>
</dbReference>
<feature type="transmembrane region" description="Helical" evidence="14">
    <location>
        <begin position="200"/>
        <end position="221"/>
    </location>
</feature>
<evidence type="ECO:0000256" key="5">
    <source>
        <dbReference type="ARBA" id="ARBA00022692"/>
    </source>
</evidence>
<evidence type="ECO:0000256" key="2">
    <source>
        <dbReference type="ARBA" id="ARBA00006434"/>
    </source>
</evidence>
<feature type="transmembrane region" description="Helical" evidence="14">
    <location>
        <begin position="167"/>
        <end position="188"/>
    </location>
</feature>
<keyword evidence="3 14" id="KW-0813">Transport</keyword>
<keyword evidence="8 14" id="KW-0915">Sodium</keyword>
<evidence type="ECO:0000256" key="1">
    <source>
        <dbReference type="ARBA" id="ARBA00004651"/>
    </source>
</evidence>
<dbReference type="Pfam" id="PF00474">
    <property type="entry name" value="SSF"/>
    <property type="match status" value="1"/>
</dbReference>
<dbReference type="PROSITE" id="PS00457">
    <property type="entry name" value="NA_SOLUT_SYMP_2"/>
    <property type="match status" value="1"/>
</dbReference>
<dbReference type="GO" id="GO:0005886">
    <property type="term" value="C:plasma membrane"/>
    <property type="evidence" value="ECO:0007669"/>
    <property type="project" value="UniProtKB-SubCell"/>
</dbReference>
<comment type="caution">
    <text evidence="15">The sequence shown here is derived from an EMBL/GenBank/DDBJ whole genome shotgun (WGS) entry which is preliminary data.</text>
</comment>
<dbReference type="InterPro" id="IPR001734">
    <property type="entry name" value="Na/solute_symporter"/>
</dbReference>
<dbReference type="AlphaFoldDB" id="A0A6M0JXI1"/>
<keyword evidence="6 14" id="KW-0769">Symport</keyword>
<feature type="transmembrane region" description="Helical" evidence="14">
    <location>
        <begin position="318"/>
        <end position="341"/>
    </location>
</feature>
<dbReference type="NCBIfam" id="TIGR00813">
    <property type="entry name" value="sss"/>
    <property type="match status" value="1"/>
</dbReference>
<dbReference type="EMBL" id="JAAIJQ010000018">
    <property type="protein sequence ID" value="NEV61869.1"/>
    <property type="molecule type" value="Genomic_DNA"/>
</dbReference>
<evidence type="ECO:0000313" key="15">
    <source>
        <dbReference type="EMBL" id="NEV61869.1"/>
    </source>
</evidence>
<keyword evidence="4" id="KW-1003">Cell membrane</keyword>
<feature type="transmembrane region" description="Helical" evidence="14">
    <location>
        <begin position="228"/>
        <end position="246"/>
    </location>
</feature>